<accession>A0A840HUX1</accession>
<keyword evidence="3" id="KW-1185">Reference proteome</keyword>
<evidence type="ECO:0000313" key="3">
    <source>
        <dbReference type="Proteomes" id="UP000575068"/>
    </source>
</evidence>
<comment type="caution">
    <text evidence="2">The sequence shown here is derived from an EMBL/GenBank/DDBJ whole genome shotgun (WGS) entry which is preliminary data.</text>
</comment>
<proteinExistence type="predicted"/>
<name>A0A840HUX1_9SPHN</name>
<dbReference type="RefSeq" id="WP_184475137.1">
    <property type="nucleotide sequence ID" value="NZ_JACHOV010000005.1"/>
</dbReference>
<feature type="signal peptide" evidence="1">
    <location>
        <begin position="1"/>
        <end position="23"/>
    </location>
</feature>
<dbReference type="AlphaFoldDB" id="A0A840HUX1"/>
<dbReference type="EMBL" id="JACHOV010000005">
    <property type="protein sequence ID" value="MBB4641338.1"/>
    <property type="molecule type" value="Genomic_DNA"/>
</dbReference>
<reference evidence="2 3" key="1">
    <citation type="submission" date="2020-08" db="EMBL/GenBank/DDBJ databases">
        <title>Genomic Encyclopedia of Type Strains, Phase IV (KMG-IV): sequencing the most valuable type-strain genomes for metagenomic binning, comparative biology and taxonomic classification.</title>
        <authorList>
            <person name="Goeker M."/>
        </authorList>
    </citation>
    <scope>NUCLEOTIDE SEQUENCE [LARGE SCALE GENOMIC DNA]</scope>
    <source>
        <strain evidence="2 3">DSM 7465</strain>
    </source>
</reference>
<feature type="chain" id="PRO_5032297673" evidence="1">
    <location>
        <begin position="24"/>
        <end position="283"/>
    </location>
</feature>
<dbReference type="Proteomes" id="UP000575068">
    <property type="component" value="Unassembled WGS sequence"/>
</dbReference>
<gene>
    <name evidence="2" type="ORF">HNQ99_001643</name>
</gene>
<keyword evidence="1" id="KW-0732">Signal</keyword>
<sequence>MFRDSIWLAGVTVALAFSSSADARQAYLNEISVEQGDSQQPIDELWSAMEYQVEAVWQDLRADIDKERTHYFTPTGPADPQWAKDGVDIAALLAQAPGGAAANVLYGEDREGSVVHVLDAAALKQLTSGLRPLVERDFAKADGDAFATLLALTPAHLLVSREAVEKTGNGFCPSSPLPAPADQMMLYRDPQLPFDGNSEKDGQVEGKAFSTWTALSRTETPRVCWTYVQVAPGEYESRSFDTAGRPLAHMDKATQRLRIVPLSKLKGMLTAKMQPLPDSASAR</sequence>
<organism evidence="2 3">
    <name type="scientific">Rhizorhapis suberifaciens</name>
    <name type="common">corky root of lettuce</name>
    <dbReference type="NCBI Taxonomy" id="13656"/>
    <lineage>
        <taxon>Bacteria</taxon>
        <taxon>Pseudomonadati</taxon>
        <taxon>Pseudomonadota</taxon>
        <taxon>Alphaproteobacteria</taxon>
        <taxon>Sphingomonadales</taxon>
        <taxon>Sphingomonadaceae</taxon>
        <taxon>Rhizorhapis</taxon>
    </lineage>
</organism>
<evidence type="ECO:0000313" key="2">
    <source>
        <dbReference type="EMBL" id="MBB4641338.1"/>
    </source>
</evidence>
<evidence type="ECO:0000256" key="1">
    <source>
        <dbReference type="SAM" id="SignalP"/>
    </source>
</evidence>
<protein>
    <submittedName>
        <fullName evidence="2">Uncharacterized protein</fullName>
    </submittedName>
</protein>